<feature type="domain" description="GST C-terminal" evidence="1">
    <location>
        <begin position="103"/>
        <end position="230"/>
    </location>
</feature>
<protein>
    <recommendedName>
        <fullName evidence="1">GST C-terminal domain-containing protein</fullName>
    </recommendedName>
</protein>
<dbReference type="AlphaFoldDB" id="A0AAU9PZY1"/>
<dbReference type="SFLD" id="SFLDS00019">
    <property type="entry name" value="Glutathione_Transferase_(cytos"/>
    <property type="match status" value="1"/>
</dbReference>
<dbReference type="SUPFAM" id="SSF52833">
    <property type="entry name" value="Thioredoxin-like"/>
    <property type="match status" value="1"/>
</dbReference>
<dbReference type="PROSITE" id="PS50405">
    <property type="entry name" value="GST_CTER"/>
    <property type="match status" value="1"/>
</dbReference>
<dbReference type="Proteomes" id="UP001295420">
    <property type="component" value="Unassembled WGS sequence"/>
</dbReference>
<dbReference type="InterPro" id="IPR050983">
    <property type="entry name" value="GST_Omega/HSP26"/>
</dbReference>
<dbReference type="SUPFAM" id="SSF47616">
    <property type="entry name" value="GST C-terminal domain-like"/>
    <property type="match status" value="1"/>
</dbReference>
<sequence length="232" mass="26900">MEPNMTNGTAPILYSLHNCPYAIRARFALLKAQQCVLIRSIKLDNKPSEMLEVSPKGSVPVLVIPNRSQMDTTQQKQVLEESLDIMVWALSERDPSDLLNSGHPEVLPKMLEVIGEFESHFVPAMNTFGCAKRYHEDNADELRKECERQFITLESLLTQHSFLFSERESLVDIAILPFIRKYARIDKQWFRKSPYPKLKAWLNGYIQSPQFSKVMKNYDLWLDARAEQYFGN</sequence>
<comment type="caution">
    <text evidence="2">The sequence shown here is derived from an EMBL/GenBank/DDBJ whole genome shotgun (WGS) entry which is preliminary data.</text>
</comment>
<reference evidence="2" key="1">
    <citation type="submission" date="2022-01" db="EMBL/GenBank/DDBJ databases">
        <authorList>
            <person name="Lagorce A."/>
        </authorList>
    </citation>
    <scope>NUCLEOTIDE SEQUENCE</scope>
    <source>
        <strain evidence="2">Th15_F1_D04</strain>
    </source>
</reference>
<dbReference type="CDD" id="cd03196">
    <property type="entry name" value="GST_C_5"/>
    <property type="match status" value="1"/>
</dbReference>
<dbReference type="InterPro" id="IPR036249">
    <property type="entry name" value="Thioredoxin-like_sf"/>
</dbReference>
<dbReference type="GO" id="GO:0005737">
    <property type="term" value="C:cytoplasm"/>
    <property type="evidence" value="ECO:0007669"/>
    <property type="project" value="TreeGrafter"/>
</dbReference>
<dbReference type="InterPro" id="IPR004045">
    <property type="entry name" value="Glutathione_S-Trfase_N"/>
</dbReference>
<dbReference type="InterPro" id="IPR036282">
    <property type="entry name" value="Glutathione-S-Trfase_C_sf"/>
</dbReference>
<dbReference type="Gene3D" id="1.20.1050.10">
    <property type="match status" value="1"/>
</dbReference>
<dbReference type="InterPro" id="IPR004046">
    <property type="entry name" value="GST_C"/>
</dbReference>
<dbReference type="Pfam" id="PF00043">
    <property type="entry name" value="GST_C"/>
    <property type="match status" value="1"/>
</dbReference>
<accession>A0AAU9PZY1</accession>
<evidence type="ECO:0000313" key="2">
    <source>
        <dbReference type="EMBL" id="CAH1522174.1"/>
    </source>
</evidence>
<dbReference type="Pfam" id="PF13417">
    <property type="entry name" value="GST_N_3"/>
    <property type="match status" value="1"/>
</dbReference>
<evidence type="ECO:0000313" key="3">
    <source>
        <dbReference type="Proteomes" id="UP001295420"/>
    </source>
</evidence>
<dbReference type="PANTHER" id="PTHR43968">
    <property type="match status" value="1"/>
</dbReference>
<dbReference type="PANTHER" id="PTHR43968:SF6">
    <property type="entry name" value="GLUTATHIONE S-TRANSFERASE OMEGA"/>
    <property type="match status" value="1"/>
</dbReference>
<dbReference type="Gene3D" id="3.40.30.10">
    <property type="entry name" value="Glutaredoxin"/>
    <property type="match status" value="1"/>
</dbReference>
<organism evidence="2 3">
    <name type="scientific">Vibrio owensii</name>
    <dbReference type="NCBI Taxonomy" id="696485"/>
    <lineage>
        <taxon>Bacteria</taxon>
        <taxon>Pseudomonadati</taxon>
        <taxon>Pseudomonadota</taxon>
        <taxon>Gammaproteobacteria</taxon>
        <taxon>Vibrionales</taxon>
        <taxon>Vibrionaceae</taxon>
        <taxon>Vibrio</taxon>
    </lineage>
</organism>
<evidence type="ECO:0000259" key="1">
    <source>
        <dbReference type="PROSITE" id="PS50405"/>
    </source>
</evidence>
<dbReference type="InterPro" id="IPR010987">
    <property type="entry name" value="Glutathione-S-Trfase_C-like"/>
</dbReference>
<gene>
    <name evidence="2" type="ORF">THF1D04_100027</name>
</gene>
<dbReference type="EMBL" id="CAKMTQ010000002">
    <property type="protein sequence ID" value="CAH1522174.1"/>
    <property type="molecule type" value="Genomic_DNA"/>
</dbReference>
<name>A0AAU9PZY1_9VIBR</name>
<proteinExistence type="predicted"/>
<dbReference type="InterPro" id="IPR040079">
    <property type="entry name" value="Glutathione_S-Trfase"/>
</dbReference>